<reference evidence="1 2" key="1">
    <citation type="submission" date="2020-11" db="EMBL/GenBank/DDBJ databases">
        <title>Hymenobacter sp.</title>
        <authorList>
            <person name="Kim M.K."/>
        </authorList>
    </citation>
    <scope>NUCLEOTIDE SEQUENCE [LARGE SCALE GENOMIC DNA]</scope>
    <source>
        <strain evidence="1 2">BT594</strain>
    </source>
</reference>
<evidence type="ECO:0000313" key="2">
    <source>
        <dbReference type="Proteomes" id="UP000601099"/>
    </source>
</evidence>
<dbReference type="RefSeq" id="WP_231402675.1">
    <property type="nucleotide sequence ID" value="NZ_JADWYK010000001.1"/>
</dbReference>
<accession>A0ABS0KWL0</accession>
<keyword evidence="2" id="KW-1185">Reference proteome</keyword>
<organism evidence="1 2">
    <name type="scientific">Hymenobacter guriensis</name>
    <dbReference type="NCBI Taxonomy" id="2793065"/>
    <lineage>
        <taxon>Bacteria</taxon>
        <taxon>Pseudomonadati</taxon>
        <taxon>Bacteroidota</taxon>
        <taxon>Cytophagia</taxon>
        <taxon>Cytophagales</taxon>
        <taxon>Hymenobacteraceae</taxon>
        <taxon>Hymenobacter</taxon>
    </lineage>
</organism>
<name>A0ABS0KWL0_9BACT</name>
<sequence>MGMFGYYFYFRTNPSQSEVIHRLQLQFPEPLLINQETAESVEVRDPSNKNHPVWLSWDAERFPPLTPEFLGDAPEMDILDVLPFPDLLQEISIRSPIFFHSGPDKLINAIRQILQDLGGKTEQI</sequence>
<protein>
    <submittedName>
        <fullName evidence="1">Uncharacterized protein</fullName>
    </submittedName>
</protein>
<gene>
    <name evidence="1" type="ORF">I5L79_01715</name>
</gene>
<proteinExistence type="predicted"/>
<evidence type="ECO:0000313" key="1">
    <source>
        <dbReference type="EMBL" id="MBG8552241.1"/>
    </source>
</evidence>
<dbReference type="EMBL" id="JADWYK010000001">
    <property type="protein sequence ID" value="MBG8552241.1"/>
    <property type="molecule type" value="Genomic_DNA"/>
</dbReference>
<comment type="caution">
    <text evidence="1">The sequence shown here is derived from an EMBL/GenBank/DDBJ whole genome shotgun (WGS) entry which is preliminary data.</text>
</comment>
<dbReference type="Proteomes" id="UP000601099">
    <property type="component" value="Unassembled WGS sequence"/>
</dbReference>